<dbReference type="PANTHER" id="PTHR31928">
    <property type="entry name" value="EXPRESSED PROTEIN"/>
    <property type="match status" value="1"/>
</dbReference>
<name>A0A328E3M4_9ASTE</name>
<evidence type="ECO:0000313" key="5">
    <source>
        <dbReference type="Proteomes" id="UP000249390"/>
    </source>
</evidence>
<dbReference type="Proteomes" id="UP000249390">
    <property type="component" value="Unassembled WGS sequence"/>
</dbReference>
<evidence type="ECO:0000313" key="4">
    <source>
        <dbReference type="EMBL" id="RAL51073.1"/>
    </source>
</evidence>
<feature type="compositionally biased region" description="Polar residues" evidence="1">
    <location>
        <begin position="271"/>
        <end position="280"/>
    </location>
</feature>
<sequence>MATLTPGILLKLLQSMNTTARVTGDHRSPLLQVIGIVPALATSDSLWTHHGFYVQLSDSQNSTYVSLSDRDTDLILNNRLQLGQFVHVDRFVFDSPPVPRAVNIRPIAGRRSSVGSPEPLVARISPKNGGFVIQPVSDSDPIAACFPRIGRGENEIKGIGKDEDKIGGRKVFSGKENVDVDDVSNKTSSEKSTPAQAAPHRFSSPGSVRQRSISSGKKTAVVERDPSPAGKVKRSASPVPSKCVVPSLVAAKEENRRTSREAAIIVPSRYRQPSPTTGRRQASPVVSRRMSLSPGRRLSGGLKDPSGKKKITAIAAGISKVSEAIVGSTKSTRKSWDDGPAVSGGSSDHKSTRTKPDLQAILRTQAAISRRLSDASVSQDDGLSDEKTKFAESFQESEKINVSPVIPIHEKKWTDGSVPLDSLTSDLARLGKEAIQRRVFAAKAAADALEEALATESIVRGLSMFSDLCSSSKKPGSPLPTIDRFLSLYEDVMKSSSVVESVTIAHTPSKPHENNSADQSNNKPSSLWVEAALATDLEVVSLLTNHNFELRPSSPLDKSASKKHTKPSSNKPPSRTVSSSSSSSSVWKRGEGMNETLELAKKLQSEMELWFLGFVKDSLEVGFQVFQKCPSQSAGSTDGGLKCGPIAAILSQLKRVNAWLDRISKKDEALVEKIESLKMKIYGFVIQNVGTTGVENSASS</sequence>
<feature type="domain" description="DUF936" evidence="2">
    <location>
        <begin position="4"/>
        <end position="122"/>
    </location>
</feature>
<dbReference type="InterPro" id="IPR010341">
    <property type="entry name" value="DUF936_pln"/>
</dbReference>
<feature type="region of interest" description="Disordered" evidence="1">
    <location>
        <begin position="326"/>
        <end position="357"/>
    </location>
</feature>
<reference evidence="4 5" key="1">
    <citation type="submission" date="2018-06" db="EMBL/GenBank/DDBJ databases">
        <title>The Genome of Cuscuta australis (Dodder) Provides Insight into the Evolution of Plant Parasitism.</title>
        <authorList>
            <person name="Liu H."/>
        </authorList>
    </citation>
    <scope>NUCLEOTIDE SEQUENCE [LARGE SCALE GENOMIC DNA]</scope>
    <source>
        <strain evidence="5">cv. Yunnan</strain>
        <tissue evidence="4">Vines</tissue>
    </source>
</reference>
<dbReference type="Pfam" id="PF21647">
    <property type="entry name" value="DUF6857"/>
    <property type="match status" value="1"/>
</dbReference>
<evidence type="ECO:0000256" key="1">
    <source>
        <dbReference type="SAM" id="MobiDB-lite"/>
    </source>
</evidence>
<organism evidence="4 5">
    <name type="scientific">Cuscuta australis</name>
    <dbReference type="NCBI Taxonomy" id="267555"/>
    <lineage>
        <taxon>Eukaryota</taxon>
        <taxon>Viridiplantae</taxon>
        <taxon>Streptophyta</taxon>
        <taxon>Embryophyta</taxon>
        <taxon>Tracheophyta</taxon>
        <taxon>Spermatophyta</taxon>
        <taxon>Magnoliopsida</taxon>
        <taxon>eudicotyledons</taxon>
        <taxon>Gunneridae</taxon>
        <taxon>Pentapetalae</taxon>
        <taxon>asterids</taxon>
        <taxon>lamiids</taxon>
        <taxon>Solanales</taxon>
        <taxon>Convolvulaceae</taxon>
        <taxon>Cuscuteae</taxon>
        <taxon>Cuscuta</taxon>
        <taxon>Cuscuta subgen. Grammica</taxon>
        <taxon>Cuscuta sect. Cleistogrammica</taxon>
    </lineage>
</organism>
<feature type="compositionally biased region" description="Polar residues" evidence="1">
    <location>
        <begin position="204"/>
        <end position="217"/>
    </location>
</feature>
<dbReference type="EMBL" id="NQVE01000054">
    <property type="protein sequence ID" value="RAL51073.1"/>
    <property type="molecule type" value="Genomic_DNA"/>
</dbReference>
<feature type="domain" description="DUF6857" evidence="3">
    <location>
        <begin position="408"/>
        <end position="692"/>
    </location>
</feature>
<evidence type="ECO:0000259" key="3">
    <source>
        <dbReference type="Pfam" id="PF21647"/>
    </source>
</evidence>
<dbReference type="InterPro" id="IPR048297">
    <property type="entry name" value="DUF936_dom_pln"/>
</dbReference>
<dbReference type="Pfam" id="PF06075">
    <property type="entry name" value="DUF936"/>
    <property type="match status" value="1"/>
</dbReference>
<keyword evidence="5" id="KW-1185">Reference proteome</keyword>
<accession>A0A328E3M4</accession>
<feature type="compositionally biased region" description="Basic and acidic residues" evidence="1">
    <location>
        <begin position="251"/>
        <end position="260"/>
    </location>
</feature>
<feature type="compositionally biased region" description="Polar residues" evidence="1">
    <location>
        <begin position="567"/>
        <end position="577"/>
    </location>
</feature>
<dbReference type="AlphaFoldDB" id="A0A328E3M4"/>
<feature type="region of interest" description="Disordered" evidence="1">
    <location>
        <begin position="154"/>
        <end position="307"/>
    </location>
</feature>
<protein>
    <submittedName>
        <fullName evidence="4">Uncharacterized protein</fullName>
    </submittedName>
</protein>
<feature type="compositionally biased region" description="Basic and acidic residues" evidence="1">
    <location>
        <begin position="154"/>
        <end position="167"/>
    </location>
</feature>
<feature type="compositionally biased region" description="Basic and acidic residues" evidence="1">
    <location>
        <begin position="347"/>
        <end position="356"/>
    </location>
</feature>
<feature type="region of interest" description="Disordered" evidence="1">
    <location>
        <begin position="553"/>
        <end position="589"/>
    </location>
</feature>
<dbReference type="PANTHER" id="PTHR31928:SF3">
    <property type="entry name" value="EXPRESSED PROTEIN"/>
    <property type="match status" value="1"/>
</dbReference>
<evidence type="ECO:0000259" key="2">
    <source>
        <dbReference type="Pfam" id="PF06075"/>
    </source>
</evidence>
<proteinExistence type="predicted"/>
<feature type="compositionally biased region" description="Polar residues" evidence="1">
    <location>
        <begin position="185"/>
        <end position="195"/>
    </location>
</feature>
<gene>
    <name evidence="4" type="ORF">DM860_005429</name>
</gene>
<dbReference type="InterPro" id="IPR049172">
    <property type="entry name" value="DUF6857_pln"/>
</dbReference>
<comment type="caution">
    <text evidence="4">The sequence shown here is derived from an EMBL/GenBank/DDBJ whole genome shotgun (WGS) entry which is preliminary data.</text>
</comment>